<dbReference type="PANTHER" id="PTHR12217:SF4">
    <property type="entry name" value="EUKARYOTIC TRANSLATION INITIATION FACTOR 2D"/>
    <property type="match status" value="1"/>
</dbReference>
<organism evidence="4">
    <name type="scientific">Gongylonema pulchrum</name>
    <dbReference type="NCBI Taxonomy" id="637853"/>
    <lineage>
        <taxon>Eukaryota</taxon>
        <taxon>Metazoa</taxon>
        <taxon>Ecdysozoa</taxon>
        <taxon>Nematoda</taxon>
        <taxon>Chromadorea</taxon>
        <taxon>Rhabditida</taxon>
        <taxon>Spirurina</taxon>
        <taxon>Spiruromorpha</taxon>
        <taxon>Spiruroidea</taxon>
        <taxon>Gongylonematidae</taxon>
        <taxon>Gongylonema</taxon>
    </lineage>
</organism>
<accession>A0A183EED8</accession>
<name>A0A183EED8_9BILA</name>
<feature type="domain" description="eIF2D winged helix" evidence="1">
    <location>
        <begin position="81"/>
        <end position="162"/>
    </location>
</feature>
<evidence type="ECO:0000313" key="3">
    <source>
        <dbReference type="Proteomes" id="UP000271098"/>
    </source>
</evidence>
<proteinExistence type="predicted"/>
<reference evidence="2 3" key="2">
    <citation type="submission" date="2018-11" db="EMBL/GenBank/DDBJ databases">
        <authorList>
            <consortium name="Pathogen Informatics"/>
        </authorList>
    </citation>
    <scope>NUCLEOTIDE SEQUENCE [LARGE SCALE GENOMIC DNA]</scope>
</reference>
<gene>
    <name evidence="2" type="ORF">GPUH_LOCUS19328</name>
</gene>
<dbReference type="GO" id="GO:0003743">
    <property type="term" value="F:translation initiation factor activity"/>
    <property type="evidence" value="ECO:0007669"/>
    <property type="project" value="InterPro"/>
</dbReference>
<dbReference type="Pfam" id="PF25304">
    <property type="entry name" value="WHD_eIF2D"/>
    <property type="match status" value="1"/>
</dbReference>
<evidence type="ECO:0000313" key="2">
    <source>
        <dbReference type="EMBL" id="VDN33619.1"/>
    </source>
</evidence>
<dbReference type="OrthoDB" id="199771at2759"/>
<dbReference type="WBParaSite" id="GPUH_0001935401-mRNA-1">
    <property type="protein sequence ID" value="GPUH_0001935401-mRNA-1"/>
    <property type="gene ID" value="GPUH_0001935401"/>
</dbReference>
<dbReference type="Proteomes" id="UP000271098">
    <property type="component" value="Unassembled WGS sequence"/>
</dbReference>
<dbReference type="GO" id="GO:0001731">
    <property type="term" value="P:formation of translation preinitiation complex"/>
    <property type="evidence" value="ECO:0007669"/>
    <property type="project" value="InterPro"/>
</dbReference>
<evidence type="ECO:0000313" key="4">
    <source>
        <dbReference type="WBParaSite" id="GPUH_0001935401-mRNA-1"/>
    </source>
</evidence>
<dbReference type="InterPro" id="IPR039757">
    <property type="entry name" value="EIF2D"/>
</dbReference>
<dbReference type="EMBL" id="UYRT01088327">
    <property type="protein sequence ID" value="VDN33619.1"/>
    <property type="molecule type" value="Genomic_DNA"/>
</dbReference>
<keyword evidence="3" id="KW-1185">Reference proteome</keyword>
<dbReference type="PANTHER" id="PTHR12217">
    <property type="entry name" value="EUKARYOTIC TRANSLATION INITIATION FACTOR 2D"/>
    <property type="match status" value="1"/>
</dbReference>
<reference evidence="4" key="1">
    <citation type="submission" date="2016-06" db="UniProtKB">
        <authorList>
            <consortium name="WormBaseParasite"/>
        </authorList>
    </citation>
    <scope>IDENTIFICATION</scope>
</reference>
<sequence length="168" mass="19166">MQVVILSAMNKDLHWKIYSPPSDDRYLTDFYKTFFCCLFYLTVIQGSLTLDEETTKAASDKTAEAASVLDNPAGMSQETELEHCFLAALKHRVTKKGQLPLDIGEFYSRYLLPCVPSDRHIDMKKTIYKKFVVFLERINENESGPIVKIAMKQKGSEVITEVCVLIIF</sequence>
<evidence type="ECO:0000259" key="1">
    <source>
        <dbReference type="Pfam" id="PF25304"/>
    </source>
</evidence>
<dbReference type="InterPro" id="IPR057429">
    <property type="entry name" value="WH_eIF2D"/>
</dbReference>
<dbReference type="AlphaFoldDB" id="A0A183EED8"/>
<protein>
    <submittedName>
        <fullName evidence="4">RGS domain-containing protein</fullName>
    </submittedName>
</protein>